<dbReference type="EMBL" id="LN899820">
    <property type="protein sequence ID" value="CUV57271.1"/>
    <property type="molecule type" value="Genomic_DNA"/>
</dbReference>
<dbReference type="InterPro" id="IPR051406">
    <property type="entry name" value="PLD_domain"/>
</dbReference>
<accession>A0A0S4V480</accession>
<dbReference type="PANTHER" id="PTHR43856">
    <property type="entry name" value="CARDIOLIPIN HYDROLASE"/>
    <property type="match status" value="1"/>
</dbReference>
<dbReference type="EMBL" id="LN899824">
    <property type="protein sequence ID" value="CUV29520.1"/>
    <property type="molecule type" value="Genomic_DNA"/>
</dbReference>
<reference evidence="8" key="2">
    <citation type="submission" date="2018-01" db="EMBL/GenBank/DDBJ databases">
        <title>Ralstonia pseudosolanacearum P824 infects blueberry.</title>
        <authorList>
            <person name="Bocsanczy A.M."/>
            <person name="Norman D.J."/>
        </authorList>
    </citation>
    <scope>NUCLEOTIDE SEQUENCE</scope>
    <source>
        <strain evidence="8">P824</strain>
    </source>
</reference>
<dbReference type="Proteomes" id="UP000262427">
    <property type="component" value="Chromosome CM"/>
</dbReference>
<dbReference type="GO" id="GO:0004630">
    <property type="term" value="F:phospholipase D activity"/>
    <property type="evidence" value="ECO:0007669"/>
    <property type="project" value="UniProtKB-EC"/>
</dbReference>
<keyword evidence="5" id="KW-0442">Lipid degradation</keyword>
<sequence length="575" mass="61992">MAVELKCYANCDDVFMVWCSKTDGKISAIDGCLGFQIEVRNDSAGGVVEILPNLKGFQADVPKTGETRPSSAWPFQTFSWTHHAILHGAVGNQLSYRVTPMIGQPDQLKEDEANASPWVSVVLGASAGPEANAFFNRGVILSQFVSRYAKQHGLDTTQALKRDLTNDVTSPLMQFLSGELGKAIRGIVDTVSKNAKLEIYCALFELDLNDLIEGLIACGGRAHVILANGSVKTAGDDENSKAATQLEGKVDLHRRMTAPHGLAHNKFVVVCEDGQPTHVWTGSTNWTLTGLHTQINNGIALNSAELAQAYFQHWHALIEAGDAFPKTLVTGDDKPVGPFAFNGGSKASVWFTPAPQSKANHNGGADIDTLVNLVSKAQHGILFIMFMPGQEPLDTILKAQPNGLYVRGVVSTLPMGTKDKPSPTFQILTGEDFKTYALDVVQPQGAEAVGSFVSTFTRQQFLNGMGFAITHSKVIVIDPFGDHPVVVTGSHNLSASASGKNDENLLIIENCPELAKAYAVNCMSVYGHYRWPAYQHDRSHAQAAGADAGYLATTPGWQTTALTDQKVNDLRFWGA</sequence>
<keyword evidence="4" id="KW-0378">Hydrolase</keyword>
<feature type="domain" description="PLD phosphodiesterase" evidence="7">
    <location>
        <begin position="466"/>
        <end position="497"/>
    </location>
</feature>
<dbReference type="AlphaFoldDB" id="A0A0S4V480"/>
<dbReference type="EC" id="3.1.4.4" evidence="3"/>
<evidence type="ECO:0000313" key="9">
    <source>
        <dbReference type="EMBL" id="CUV29520.1"/>
    </source>
</evidence>
<proteinExistence type="inferred from homology"/>
<evidence type="ECO:0000256" key="6">
    <source>
        <dbReference type="ARBA" id="ARBA00023098"/>
    </source>
</evidence>
<evidence type="ECO:0000256" key="5">
    <source>
        <dbReference type="ARBA" id="ARBA00022963"/>
    </source>
</evidence>
<evidence type="ECO:0000256" key="1">
    <source>
        <dbReference type="ARBA" id="ARBA00000798"/>
    </source>
</evidence>
<evidence type="ECO:0000313" key="11">
    <source>
        <dbReference type="EMBL" id="UZF14954.1"/>
    </source>
</evidence>
<dbReference type="GO" id="GO:0006793">
    <property type="term" value="P:phosphorus metabolic process"/>
    <property type="evidence" value="ECO:0007669"/>
    <property type="project" value="UniProtKB-ARBA"/>
</dbReference>
<reference evidence="11" key="4">
    <citation type="submission" date="2021-10" db="EMBL/GenBank/DDBJ databases">
        <title>Complete genome sequences of five Ralstonia solancearum strains isolated from sunflower.</title>
        <authorList>
            <person name="She X."/>
            <person name="He Z."/>
        </authorList>
    </citation>
    <scope>NUCLEOTIDE SEQUENCE</scope>
    <source>
        <strain evidence="11">RS638</strain>
    </source>
</reference>
<dbReference type="Pfam" id="PF13091">
    <property type="entry name" value="PLDc_2"/>
    <property type="match status" value="2"/>
</dbReference>
<evidence type="ECO:0000256" key="4">
    <source>
        <dbReference type="ARBA" id="ARBA00022801"/>
    </source>
</evidence>
<reference evidence="9" key="1">
    <citation type="submission" date="2015-10" db="EMBL/GenBank/DDBJ databases">
        <authorList>
            <person name="Gilbert D.G."/>
        </authorList>
    </citation>
    <scope>NUCLEOTIDE SEQUENCE</scope>
    <source>
        <strain evidence="9">Phyl III-seqv23</strain>
    </source>
</reference>
<dbReference type="InterPro" id="IPR025202">
    <property type="entry name" value="PLD-like_dom"/>
</dbReference>
<dbReference type="GO" id="GO:0016891">
    <property type="term" value="F:RNA endonuclease activity producing 5'-phosphomonoesters, hydrolytic mechanism"/>
    <property type="evidence" value="ECO:0007669"/>
    <property type="project" value="TreeGrafter"/>
</dbReference>
<evidence type="ECO:0000313" key="8">
    <source>
        <dbReference type="EMBL" id="AYA45042.1"/>
    </source>
</evidence>
<evidence type="ECO:0000259" key="7">
    <source>
        <dbReference type="PROSITE" id="PS50035"/>
    </source>
</evidence>
<dbReference type="Gene3D" id="3.30.870.10">
    <property type="entry name" value="Endonuclease Chain A"/>
    <property type="match status" value="2"/>
</dbReference>
<dbReference type="SUPFAM" id="SSF56024">
    <property type="entry name" value="Phospholipase D/nuclease"/>
    <property type="match status" value="2"/>
</dbReference>
<reference evidence="12" key="3">
    <citation type="submission" date="2018-01" db="EMBL/GenBank/DDBJ databases">
        <title>Raltonia solanacearum P824 infects blueberry.</title>
        <authorList>
            <person name="Bocsanczy A.M."/>
            <person name="Norman D.J."/>
        </authorList>
    </citation>
    <scope>NUCLEOTIDE SEQUENCE [LARGE SCALE GENOMIC DNA]</scope>
    <source>
        <strain evidence="12">P824</strain>
    </source>
</reference>
<protein>
    <recommendedName>
        <fullName evidence="3">phospholipase D</fullName>
        <ecNumber evidence="3">3.1.4.4</ecNumber>
    </recommendedName>
</protein>
<evidence type="ECO:0000313" key="10">
    <source>
        <dbReference type="EMBL" id="CUV57271.1"/>
    </source>
</evidence>
<gene>
    <name evidence="11" type="ORF">LH706_00315</name>
    <name evidence="8" type="ORF">RSP824_00220</name>
    <name evidence="9" type="ORF">RUN1985_v1_430026</name>
    <name evidence="10" type="ORF">RUN215_v1_1260026</name>
</gene>
<keyword evidence="6" id="KW-0443">Lipid metabolism</keyword>
<evidence type="ECO:0000256" key="3">
    <source>
        <dbReference type="ARBA" id="ARBA00012027"/>
    </source>
</evidence>
<dbReference type="PATRIC" id="fig|305.107.peg.1251"/>
<evidence type="ECO:0000313" key="12">
    <source>
        <dbReference type="Proteomes" id="UP000262427"/>
    </source>
</evidence>
<dbReference type="PROSITE" id="PS50035">
    <property type="entry name" value="PLD"/>
    <property type="match status" value="1"/>
</dbReference>
<comment type="catalytic activity">
    <reaction evidence="1">
        <text>a 1,2-diacyl-sn-glycero-3-phosphocholine + H2O = a 1,2-diacyl-sn-glycero-3-phosphate + choline + H(+)</text>
        <dbReference type="Rhea" id="RHEA:14445"/>
        <dbReference type="ChEBI" id="CHEBI:15354"/>
        <dbReference type="ChEBI" id="CHEBI:15377"/>
        <dbReference type="ChEBI" id="CHEBI:15378"/>
        <dbReference type="ChEBI" id="CHEBI:57643"/>
        <dbReference type="ChEBI" id="CHEBI:58608"/>
        <dbReference type="EC" id="3.1.4.4"/>
    </reaction>
</comment>
<dbReference type="EMBL" id="CP025741">
    <property type="protein sequence ID" value="AYA45042.1"/>
    <property type="molecule type" value="Genomic_DNA"/>
</dbReference>
<dbReference type="EMBL" id="CP085043">
    <property type="protein sequence ID" value="UZF14954.1"/>
    <property type="molecule type" value="Genomic_DNA"/>
</dbReference>
<dbReference type="GO" id="GO:0016042">
    <property type="term" value="P:lipid catabolic process"/>
    <property type="evidence" value="ECO:0007669"/>
    <property type="project" value="UniProtKB-KW"/>
</dbReference>
<evidence type="ECO:0000256" key="2">
    <source>
        <dbReference type="ARBA" id="ARBA00008664"/>
    </source>
</evidence>
<dbReference type="InterPro" id="IPR001736">
    <property type="entry name" value="PLipase_D/transphosphatidylase"/>
</dbReference>
<comment type="similarity">
    <text evidence="2">Belongs to the phospholipase D family.</text>
</comment>
<dbReference type="PANTHER" id="PTHR43856:SF1">
    <property type="entry name" value="MITOCHONDRIAL CARDIOLIPIN HYDROLASE"/>
    <property type="match status" value="1"/>
</dbReference>
<organism evidence="9">
    <name type="scientific">Ralstonia solanacearum</name>
    <name type="common">Pseudomonas solanacearum</name>
    <dbReference type="NCBI Taxonomy" id="305"/>
    <lineage>
        <taxon>Bacteria</taxon>
        <taxon>Pseudomonadati</taxon>
        <taxon>Pseudomonadota</taxon>
        <taxon>Betaproteobacteria</taxon>
        <taxon>Burkholderiales</taxon>
        <taxon>Burkholderiaceae</taxon>
        <taxon>Ralstonia</taxon>
        <taxon>Ralstonia solanacearum species complex</taxon>
    </lineage>
</organism>
<name>A0A0S4V480_RALSL</name>
<dbReference type="CDD" id="cd09172">
    <property type="entry name" value="PLDc_Nuc_like_unchar1_1"/>
    <property type="match status" value="1"/>
</dbReference>
<dbReference type="CDD" id="cd09173">
    <property type="entry name" value="PLDc_Nuc_like_unchar1_2"/>
    <property type="match status" value="1"/>
</dbReference>